<dbReference type="GO" id="GO:0008033">
    <property type="term" value="P:tRNA processing"/>
    <property type="evidence" value="ECO:0007669"/>
    <property type="project" value="UniProtKB-KW"/>
</dbReference>
<dbReference type="GO" id="GO:0004525">
    <property type="term" value="F:ribonuclease III activity"/>
    <property type="evidence" value="ECO:0007669"/>
    <property type="project" value="UniProtKB-UniRule"/>
</dbReference>
<dbReference type="PANTHER" id="PTHR11207">
    <property type="entry name" value="RIBONUCLEASE III"/>
    <property type="match status" value="1"/>
</dbReference>
<comment type="subcellular location">
    <subcellularLocation>
        <location evidence="2 15">Cytoplasm</location>
    </subcellularLocation>
</comment>
<dbReference type="GO" id="GO:0006364">
    <property type="term" value="P:rRNA processing"/>
    <property type="evidence" value="ECO:0007669"/>
    <property type="project" value="UniProtKB-UniRule"/>
</dbReference>
<evidence type="ECO:0000256" key="11">
    <source>
        <dbReference type="ARBA" id="ARBA00022759"/>
    </source>
</evidence>
<dbReference type="Gene3D" id="3.30.160.20">
    <property type="match status" value="1"/>
</dbReference>
<dbReference type="CDD" id="cd10845">
    <property type="entry name" value="DSRM_RNAse_III_family"/>
    <property type="match status" value="1"/>
</dbReference>
<dbReference type="GO" id="GO:0006397">
    <property type="term" value="P:mRNA processing"/>
    <property type="evidence" value="ECO:0007669"/>
    <property type="project" value="UniProtKB-UniRule"/>
</dbReference>
<dbReference type="SUPFAM" id="SSF69065">
    <property type="entry name" value="RNase III domain-like"/>
    <property type="match status" value="1"/>
</dbReference>
<dbReference type="GO" id="GO:0010468">
    <property type="term" value="P:regulation of gene expression"/>
    <property type="evidence" value="ECO:0007669"/>
    <property type="project" value="TreeGrafter"/>
</dbReference>
<evidence type="ECO:0000313" key="20">
    <source>
        <dbReference type="Proteomes" id="UP000188912"/>
    </source>
</evidence>
<feature type="active site" evidence="15">
    <location>
        <position position="126"/>
    </location>
</feature>
<dbReference type="SMART" id="SM00535">
    <property type="entry name" value="RIBOc"/>
    <property type="match status" value="1"/>
</dbReference>
<dbReference type="PANTHER" id="PTHR11207:SF0">
    <property type="entry name" value="RIBONUCLEASE 3"/>
    <property type="match status" value="1"/>
</dbReference>
<evidence type="ECO:0000256" key="7">
    <source>
        <dbReference type="ARBA" id="ARBA00022664"/>
    </source>
</evidence>
<keyword evidence="7 15" id="KW-0507">mRNA processing</keyword>
<protein>
    <recommendedName>
        <fullName evidence="15">Ribonuclease 3</fullName>
        <ecNumber evidence="15">3.1.26.3</ecNumber>
    </recommendedName>
    <alternativeName>
        <fullName evidence="15">Ribonuclease III</fullName>
        <shortName evidence="15">RNase III</shortName>
    </alternativeName>
</protein>
<feature type="binding site" evidence="15">
    <location>
        <position position="126"/>
    </location>
    <ligand>
        <name>Mg(2+)</name>
        <dbReference type="ChEBI" id="CHEBI:18420"/>
    </ligand>
</feature>
<evidence type="ECO:0000259" key="18">
    <source>
        <dbReference type="PROSITE" id="PS50142"/>
    </source>
</evidence>
<evidence type="ECO:0000313" key="19">
    <source>
        <dbReference type="EMBL" id="AQS41934.1"/>
    </source>
</evidence>
<evidence type="ECO:0000256" key="16">
    <source>
        <dbReference type="SAM" id="MobiDB-lite"/>
    </source>
</evidence>
<evidence type="ECO:0000256" key="2">
    <source>
        <dbReference type="ARBA" id="ARBA00004496"/>
    </source>
</evidence>
<feature type="domain" description="DRBM" evidence="17">
    <location>
        <begin position="162"/>
        <end position="226"/>
    </location>
</feature>
<keyword evidence="20" id="KW-1185">Reference proteome</keyword>
<keyword evidence="13 15" id="KW-0460">Magnesium</keyword>
<dbReference type="KEGG" id="thd:BHV28_12490"/>
<keyword evidence="10 15" id="KW-0479">Metal-binding</keyword>
<dbReference type="HAMAP" id="MF_00104">
    <property type="entry name" value="RNase_III"/>
    <property type="match status" value="1"/>
</dbReference>
<dbReference type="GO" id="GO:0046872">
    <property type="term" value="F:metal ion binding"/>
    <property type="evidence" value="ECO:0007669"/>
    <property type="project" value="UniProtKB-KW"/>
</dbReference>
<keyword evidence="6 15" id="KW-0698">rRNA processing</keyword>
<evidence type="ECO:0000256" key="4">
    <source>
        <dbReference type="ARBA" id="ARBA00011738"/>
    </source>
</evidence>
<keyword evidence="11 15" id="KW-0255">Endonuclease</keyword>
<dbReference type="FunFam" id="3.30.160.20:FF:000003">
    <property type="entry name" value="Ribonuclease 3"/>
    <property type="match status" value="1"/>
</dbReference>
<keyword evidence="14 15" id="KW-0694">RNA-binding</keyword>
<comment type="cofactor">
    <cofactor evidence="15">
        <name>Mg(2+)</name>
        <dbReference type="ChEBI" id="CHEBI:18420"/>
    </cofactor>
</comment>
<evidence type="ECO:0000256" key="12">
    <source>
        <dbReference type="ARBA" id="ARBA00022801"/>
    </source>
</evidence>
<dbReference type="SMART" id="SM00358">
    <property type="entry name" value="DSRM"/>
    <property type="match status" value="1"/>
</dbReference>
<dbReference type="EC" id="3.1.26.3" evidence="15"/>
<name>A0A1U9JVN5_9HYPH</name>
<evidence type="ECO:0000256" key="10">
    <source>
        <dbReference type="ARBA" id="ARBA00022723"/>
    </source>
</evidence>
<accession>A0A1U9JVN5</accession>
<dbReference type="FunFam" id="1.10.1520.10:FF:000001">
    <property type="entry name" value="Ribonuclease 3"/>
    <property type="match status" value="1"/>
</dbReference>
<evidence type="ECO:0000256" key="8">
    <source>
        <dbReference type="ARBA" id="ARBA00022694"/>
    </source>
</evidence>
<feature type="active site" evidence="15">
    <location>
        <position position="54"/>
    </location>
</feature>
<dbReference type="EMBL" id="CP017315">
    <property type="protein sequence ID" value="AQS41934.1"/>
    <property type="molecule type" value="Genomic_DNA"/>
</dbReference>
<dbReference type="Pfam" id="PF14622">
    <property type="entry name" value="Ribonucleas_3_3"/>
    <property type="match status" value="1"/>
</dbReference>
<dbReference type="InterPro" id="IPR011907">
    <property type="entry name" value="RNase_III"/>
</dbReference>
<dbReference type="AlphaFoldDB" id="A0A1U9JVN5"/>
<dbReference type="SUPFAM" id="SSF54768">
    <property type="entry name" value="dsRNA-binding domain-like"/>
    <property type="match status" value="1"/>
</dbReference>
<evidence type="ECO:0000256" key="1">
    <source>
        <dbReference type="ARBA" id="ARBA00000109"/>
    </source>
</evidence>
<dbReference type="GO" id="GO:0042802">
    <property type="term" value="F:identical protein binding"/>
    <property type="evidence" value="ECO:0007669"/>
    <property type="project" value="UniProtKB-ARBA"/>
</dbReference>
<dbReference type="STRING" id="1902579.BHV28_12490"/>
<sequence length="241" mass="26973">MIKKPDMAKDHSRELEKITGHHFTDKARLAQALTHSSVQNAQGGNYERLEFLGDRVLGIVTAEMLFRLFPDMKEGDLSVRLNALVNADTCAQIAGEIGLLDMVYMGPEMRGLSPRRLGNIYADVVEALIAVVYLDGGLAAARAFIERYWGERARNSVNLRRDSKTELQEWAHQKTGEPPHYRVVKCKGPAHDPVFEMEVRINGFAPAAGRGRSKRQAEQAAAEEMLVREGVWTKENGENEQ</sequence>
<dbReference type="PROSITE" id="PS50142">
    <property type="entry name" value="RNASE_3_2"/>
    <property type="match status" value="1"/>
</dbReference>
<dbReference type="InterPro" id="IPR036389">
    <property type="entry name" value="RNase_III_sf"/>
</dbReference>
<feature type="domain" description="RNase III" evidence="18">
    <location>
        <begin position="12"/>
        <end position="137"/>
    </location>
</feature>
<evidence type="ECO:0000256" key="9">
    <source>
        <dbReference type="ARBA" id="ARBA00022722"/>
    </source>
</evidence>
<comment type="catalytic activity">
    <reaction evidence="1 15">
        <text>Endonucleolytic cleavage to 5'-phosphomonoester.</text>
        <dbReference type="EC" id="3.1.26.3"/>
    </reaction>
</comment>
<dbReference type="InterPro" id="IPR014720">
    <property type="entry name" value="dsRBD_dom"/>
</dbReference>
<reference evidence="19 20" key="2">
    <citation type="journal article" date="2016" name="Sci. Rep.">
        <title>The genome of Rhizobiales bacteria in predatory ants reveals urease gene functions but no genes for nitrogen fixation.</title>
        <authorList>
            <person name="Neuvonen M.M."/>
            <person name="Tamarit D."/>
            <person name="Naslund K."/>
            <person name="Liebig J."/>
            <person name="Feldhaar H."/>
            <person name="Moran N.A."/>
            <person name="Guy L."/>
            <person name="Andersson S.G."/>
        </authorList>
    </citation>
    <scope>NUCLEOTIDE SEQUENCE [LARGE SCALE GENOMIC DNA]</scope>
    <source>
        <strain evidence="19 20">Hsal</strain>
    </source>
</reference>
<dbReference type="Gene3D" id="1.10.1520.10">
    <property type="entry name" value="Ribonuclease III domain"/>
    <property type="match status" value="1"/>
</dbReference>
<organism evidence="19 20">
    <name type="scientific">Candidatus Tokpelaia hoelldobleri</name>
    <dbReference type="NCBI Taxonomy" id="1902579"/>
    <lineage>
        <taxon>Bacteria</taxon>
        <taxon>Pseudomonadati</taxon>
        <taxon>Pseudomonadota</taxon>
        <taxon>Alphaproteobacteria</taxon>
        <taxon>Hyphomicrobiales</taxon>
        <taxon>Candidatus Tokpelaia</taxon>
    </lineage>
</organism>
<dbReference type="PROSITE" id="PS50137">
    <property type="entry name" value="DS_RBD"/>
    <property type="match status" value="1"/>
</dbReference>
<comment type="subunit">
    <text evidence="4 15">Homodimer.</text>
</comment>
<proteinExistence type="inferred from homology"/>
<evidence type="ECO:0000256" key="6">
    <source>
        <dbReference type="ARBA" id="ARBA00022552"/>
    </source>
</evidence>
<dbReference type="InterPro" id="IPR000999">
    <property type="entry name" value="RNase_III_dom"/>
</dbReference>
<dbReference type="GO" id="GO:0019843">
    <property type="term" value="F:rRNA binding"/>
    <property type="evidence" value="ECO:0007669"/>
    <property type="project" value="UniProtKB-KW"/>
</dbReference>
<keyword evidence="8 15" id="KW-0819">tRNA processing</keyword>
<evidence type="ECO:0000259" key="17">
    <source>
        <dbReference type="PROSITE" id="PS50137"/>
    </source>
</evidence>
<dbReference type="PROSITE" id="PS00517">
    <property type="entry name" value="RNASE_3_1"/>
    <property type="match status" value="1"/>
</dbReference>
<keyword evidence="12 15" id="KW-0378">Hydrolase</keyword>
<feature type="region of interest" description="Disordered" evidence="16">
    <location>
        <begin position="208"/>
        <end position="241"/>
    </location>
</feature>
<evidence type="ECO:0000256" key="5">
    <source>
        <dbReference type="ARBA" id="ARBA00022490"/>
    </source>
</evidence>
<feature type="binding site" evidence="15">
    <location>
        <position position="50"/>
    </location>
    <ligand>
        <name>Mg(2+)</name>
        <dbReference type="ChEBI" id="CHEBI:18420"/>
    </ligand>
</feature>
<evidence type="ECO:0000256" key="3">
    <source>
        <dbReference type="ARBA" id="ARBA00010183"/>
    </source>
</evidence>
<dbReference type="CDD" id="cd00593">
    <property type="entry name" value="RIBOc"/>
    <property type="match status" value="1"/>
</dbReference>
<evidence type="ECO:0000256" key="13">
    <source>
        <dbReference type="ARBA" id="ARBA00022842"/>
    </source>
</evidence>
<dbReference type="Pfam" id="PF00035">
    <property type="entry name" value="dsrm"/>
    <property type="match status" value="1"/>
</dbReference>
<dbReference type="NCBIfam" id="TIGR02191">
    <property type="entry name" value="RNaseIII"/>
    <property type="match status" value="1"/>
</dbReference>
<keyword evidence="5 15" id="KW-0963">Cytoplasm</keyword>
<keyword evidence="15" id="KW-0699">rRNA-binding</keyword>
<evidence type="ECO:0000256" key="14">
    <source>
        <dbReference type="ARBA" id="ARBA00022884"/>
    </source>
</evidence>
<evidence type="ECO:0000256" key="15">
    <source>
        <dbReference type="HAMAP-Rule" id="MF_00104"/>
    </source>
</evidence>
<keyword evidence="9 15" id="KW-0540">Nuclease</keyword>
<dbReference type="GO" id="GO:0005737">
    <property type="term" value="C:cytoplasm"/>
    <property type="evidence" value="ECO:0007669"/>
    <property type="project" value="UniProtKB-SubCell"/>
</dbReference>
<comment type="similarity">
    <text evidence="3">Belongs to the ribonuclease III family.</text>
</comment>
<feature type="binding site" evidence="15">
    <location>
        <position position="123"/>
    </location>
    <ligand>
        <name>Mg(2+)</name>
        <dbReference type="ChEBI" id="CHEBI:18420"/>
    </ligand>
</feature>
<feature type="compositionally biased region" description="Basic and acidic residues" evidence="16">
    <location>
        <begin position="225"/>
        <end position="241"/>
    </location>
</feature>
<dbReference type="GO" id="GO:0003725">
    <property type="term" value="F:double-stranded RNA binding"/>
    <property type="evidence" value="ECO:0007669"/>
    <property type="project" value="TreeGrafter"/>
</dbReference>
<reference evidence="19 20" key="1">
    <citation type="journal article" date="2010" name="Science">
        <title>Genomic comparison of the ants Camponotus floridanus and Harpegnathos saltator.</title>
        <authorList>
            <person name="Bonasio R."/>
            <person name="Zhang G."/>
            <person name="Ye C."/>
            <person name="Mutti N.S."/>
            <person name="Fang X."/>
            <person name="Qin N."/>
            <person name="Donahue G."/>
            <person name="Yang P."/>
            <person name="Li Q."/>
            <person name="Li C."/>
            <person name="Zhang P."/>
            <person name="Huang Z."/>
            <person name="Berger S.L."/>
            <person name="Reinberg D."/>
            <person name="Wang J."/>
            <person name="Liebig J."/>
        </authorList>
    </citation>
    <scope>NUCLEOTIDE SEQUENCE [LARGE SCALE GENOMIC DNA]</scope>
    <source>
        <strain evidence="19 20">Hsal</strain>
    </source>
</reference>
<comment type="function">
    <text evidence="15">Digests double-stranded RNA. Involved in the processing of primary rRNA transcript to yield the immediate precursors to the large and small rRNAs (23S and 16S). Processes some mRNAs, and tRNAs when they are encoded in the rRNA operon. Processes pre-crRNA and tracrRNA of type II CRISPR loci if present in the organism.</text>
</comment>
<gene>
    <name evidence="15 19" type="primary">rnc</name>
    <name evidence="19" type="ORF">BHV28_12490</name>
</gene>
<dbReference type="Proteomes" id="UP000188912">
    <property type="component" value="Chromosome"/>
</dbReference>